<feature type="transmembrane region" description="Helical" evidence="1">
    <location>
        <begin position="132"/>
        <end position="151"/>
    </location>
</feature>
<feature type="transmembrane region" description="Helical" evidence="1">
    <location>
        <begin position="100"/>
        <end position="120"/>
    </location>
</feature>
<keyword evidence="1" id="KW-1133">Transmembrane helix</keyword>
<name>A0A6J6CLD7_9ZZZZ</name>
<dbReference type="PANTHER" id="PTHR40400">
    <property type="entry name" value="SLR1512 PROTEIN"/>
    <property type="match status" value="1"/>
</dbReference>
<dbReference type="EMBL" id="CAEZST010000030">
    <property type="protein sequence ID" value="CAB4552137.1"/>
    <property type="molecule type" value="Genomic_DNA"/>
</dbReference>
<sequence length="323" mass="33232">MDGLQLALTNLTSPPVLAFALGLLATALRSDLKLPDAVYQALSIYLLLGIGIKGGVALSETSFDQIIAPLLGTIALGIVIPIIAFYLLRFTKLDIPNRGALAAHYGSTSLVTFTAGIVFLESLSLQVEGYVNTLLAVLEIPGIIIGLALAAKGVSRNISWGDSFREILTGKSIFLLVGGVVLGFLTGSAGYARIDDFFTGLFAGVLTLFLLELGMVAGRRIKDLKQAGVGLIVFGTTFPILAGSIGVLTGHLTGMSLAGAAALGILAGSASYIAAPAAVRLALPEASPGIYLSASLGITFPFNLTIGIPVMLAVSQFLEGVGL</sequence>
<organism evidence="2">
    <name type="scientific">freshwater metagenome</name>
    <dbReference type="NCBI Taxonomy" id="449393"/>
    <lineage>
        <taxon>unclassified sequences</taxon>
        <taxon>metagenomes</taxon>
        <taxon>ecological metagenomes</taxon>
    </lineage>
</organism>
<dbReference type="InterPro" id="IPR010293">
    <property type="entry name" value="Sbt_1"/>
</dbReference>
<feature type="transmembrane region" description="Helical" evidence="1">
    <location>
        <begin position="260"/>
        <end position="283"/>
    </location>
</feature>
<keyword evidence="1" id="KW-0812">Transmembrane</keyword>
<keyword evidence="1" id="KW-0472">Membrane</keyword>
<feature type="transmembrane region" description="Helical" evidence="1">
    <location>
        <begin position="229"/>
        <end position="248"/>
    </location>
</feature>
<dbReference type="PANTHER" id="PTHR40400:SF1">
    <property type="entry name" value="SLR1512 PROTEIN"/>
    <property type="match status" value="1"/>
</dbReference>
<feature type="transmembrane region" description="Helical" evidence="1">
    <location>
        <begin position="6"/>
        <end position="25"/>
    </location>
</feature>
<feature type="transmembrane region" description="Helical" evidence="1">
    <location>
        <begin position="172"/>
        <end position="191"/>
    </location>
</feature>
<evidence type="ECO:0000256" key="1">
    <source>
        <dbReference type="SAM" id="Phobius"/>
    </source>
</evidence>
<feature type="transmembrane region" description="Helical" evidence="1">
    <location>
        <begin position="197"/>
        <end position="217"/>
    </location>
</feature>
<dbReference type="Pfam" id="PF05982">
    <property type="entry name" value="Sbt_1"/>
    <property type="match status" value="1"/>
</dbReference>
<feature type="transmembrane region" description="Helical" evidence="1">
    <location>
        <begin position="290"/>
        <end position="314"/>
    </location>
</feature>
<reference evidence="2" key="1">
    <citation type="submission" date="2020-05" db="EMBL/GenBank/DDBJ databases">
        <authorList>
            <person name="Chiriac C."/>
            <person name="Salcher M."/>
            <person name="Ghai R."/>
            <person name="Kavagutti S V."/>
        </authorList>
    </citation>
    <scope>NUCLEOTIDE SEQUENCE</scope>
</reference>
<gene>
    <name evidence="2" type="ORF">UFOPK1503_01129</name>
</gene>
<dbReference type="AlphaFoldDB" id="A0A6J6CLD7"/>
<proteinExistence type="predicted"/>
<protein>
    <submittedName>
        <fullName evidence="2">Unannotated protein</fullName>
    </submittedName>
</protein>
<feature type="transmembrane region" description="Helical" evidence="1">
    <location>
        <begin position="66"/>
        <end position="88"/>
    </location>
</feature>
<evidence type="ECO:0000313" key="2">
    <source>
        <dbReference type="EMBL" id="CAB4552137.1"/>
    </source>
</evidence>
<accession>A0A6J6CLD7</accession>